<name>A0A081NGF0_9GAMM</name>
<dbReference type="Pfam" id="PF08543">
    <property type="entry name" value="Phos_pyr_kin"/>
    <property type="match status" value="1"/>
</dbReference>
<proteinExistence type="predicted"/>
<dbReference type="PANTHER" id="PTHR10534">
    <property type="entry name" value="PYRIDOXAL KINASE"/>
    <property type="match status" value="1"/>
</dbReference>
<dbReference type="GO" id="GO:0005524">
    <property type="term" value="F:ATP binding"/>
    <property type="evidence" value="ECO:0007669"/>
    <property type="project" value="UniProtKB-KW"/>
</dbReference>
<dbReference type="NCBIfam" id="TIGR00687">
    <property type="entry name" value="pyridox_kin"/>
    <property type="match status" value="1"/>
</dbReference>
<dbReference type="EMBL" id="JOKH01000003">
    <property type="protein sequence ID" value="KEQ17523.1"/>
    <property type="molecule type" value="Genomic_DNA"/>
</dbReference>
<dbReference type="OrthoDB" id="9800808at2"/>
<keyword evidence="2" id="KW-0808">Transferase</keyword>
<dbReference type="AlphaFoldDB" id="A0A081NGF0"/>
<evidence type="ECO:0000256" key="2">
    <source>
        <dbReference type="ARBA" id="ARBA00022679"/>
    </source>
</evidence>
<dbReference type="InterPro" id="IPR004625">
    <property type="entry name" value="PyrdxlKinase"/>
</dbReference>
<dbReference type="Gene3D" id="3.40.1190.20">
    <property type="match status" value="1"/>
</dbReference>
<dbReference type="GO" id="GO:0008478">
    <property type="term" value="F:pyridoxal kinase activity"/>
    <property type="evidence" value="ECO:0007669"/>
    <property type="project" value="UniProtKB-EC"/>
</dbReference>
<evidence type="ECO:0000313" key="7">
    <source>
        <dbReference type="EMBL" id="KEQ17523.1"/>
    </source>
</evidence>
<protein>
    <recommendedName>
        <fullName evidence="1">pyridoxal kinase</fullName>
        <ecNumber evidence="1">2.7.1.35</ecNumber>
    </recommendedName>
</protein>
<evidence type="ECO:0000256" key="5">
    <source>
        <dbReference type="ARBA" id="ARBA00022840"/>
    </source>
</evidence>
<evidence type="ECO:0000256" key="3">
    <source>
        <dbReference type="ARBA" id="ARBA00022741"/>
    </source>
</evidence>
<dbReference type="EC" id="2.7.1.35" evidence="1"/>
<dbReference type="SUPFAM" id="SSF53613">
    <property type="entry name" value="Ribokinase-like"/>
    <property type="match status" value="1"/>
</dbReference>
<evidence type="ECO:0000313" key="8">
    <source>
        <dbReference type="Proteomes" id="UP000028073"/>
    </source>
</evidence>
<dbReference type="InterPro" id="IPR013749">
    <property type="entry name" value="PM/HMP-P_kinase-1"/>
</dbReference>
<comment type="caution">
    <text evidence="7">The sequence shown here is derived from an EMBL/GenBank/DDBJ whole genome shotgun (WGS) entry which is preliminary data.</text>
</comment>
<keyword evidence="4 7" id="KW-0418">Kinase</keyword>
<dbReference type="InterPro" id="IPR029056">
    <property type="entry name" value="Ribokinase-like"/>
</dbReference>
<dbReference type="Proteomes" id="UP000028073">
    <property type="component" value="Unassembled WGS sequence"/>
</dbReference>
<dbReference type="STRING" id="1137799.GZ78_17385"/>
<dbReference type="GO" id="GO:0009443">
    <property type="term" value="P:pyridoxal 5'-phosphate salvage"/>
    <property type="evidence" value="ECO:0007669"/>
    <property type="project" value="InterPro"/>
</dbReference>
<dbReference type="GO" id="GO:0005829">
    <property type="term" value="C:cytosol"/>
    <property type="evidence" value="ECO:0007669"/>
    <property type="project" value="TreeGrafter"/>
</dbReference>
<evidence type="ECO:0000256" key="4">
    <source>
        <dbReference type="ARBA" id="ARBA00022777"/>
    </source>
</evidence>
<evidence type="ECO:0000256" key="1">
    <source>
        <dbReference type="ARBA" id="ARBA00012104"/>
    </source>
</evidence>
<dbReference type="NCBIfam" id="NF004398">
    <property type="entry name" value="PRK05756.1"/>
    <property type="match status" value="1"/>
</dbReference>
<organism evidence="7 8">
    <name type="scientific">Endozoicomonas numazuensis</name>
    <dbReference type="NCBI Taxonomy" id="1137799"/>
    <lineage>
        <taxon>Bacteria</taxon>
        <taxon>Pseudomonadati</taxon>
        <taxon>Pseudomonadota</taxon>
        <taxon>Gammaproteobacteria</taxon>
        <taxon>Oceanospirillales</taxon>
        <taxon>Endozoicomonadaceae</taxon>
        <taxon>Endozoicomonas</taxon>
    </lineage>
</organism>
<evidence type="ECO:0000259" key="6">
    <source>
        <dbReference type="Pfam" id="PF08543"/>
    </source>
</evidence>
<dbReference type="eggNOG" id="COG2240">
    <property type="taxonomic scope" value="Bacteria"/>
</dbReference>
<reference evidence="7 8" key="1">
    <citation type="submission" date="2014-06" db="EMBL/GenBank/DDBJ databases">
        <title>Whole Genome Sequences of Three Symbiotic Endozoicomonas Bacteria.</title>
        <authorList>
            <person name="Neave M.J."/>
            <person name="Apprill A."/>
            <person name="Voolstra C.R."/>
        </authorList>
    </citation>
    <scope>NUCLEOTIDE SEQUENCE [LARGE SCALE GENOMIC DNA]</scope>
    <source>
        <strain evidence="7 8">DSM 25634</strain>
    </source>
</reference>
<dbReference type="CDD" id="cd01173">
    <property type="entry name" value="pyridoxal_pyridoxamine_kinase"/>
    <property type="match status" value="1"/>
</dbReference>
<gene>
    <name evidence="7" type="ORF">GZ78_17385</name>
</gene>
<keyword evidence="8" id="KW-1185">Reference proteome</keyword>
<accession>A0A081NGF0</accession>
<sequence length="285" mass="31360">MNILSIQSHVAYGHAGNSSAVFPLQRMGFNVWPVNTVMFSNHTGYDTWKGPVFQPQTLLDVIEGIEQLNVMSRCNAVLSGYMGDPAVADVILHAVDKVKKANPQALYCCDPVMGDRDTGLYVNHQIPAFFRDQLLTKADILTPNHFELEILSGQTIHSPEQALSAARSLLGKGPRVILVTSLIYQDSDNDIIEMMAVTETEAWTVKAPLLHFKNTMSGCGDATSALFLAKYLMTEQLKSSLEHVAGAMYAAFKLTHQHQGSELMLIESQDQLVKPQEVFVAQPIG</sequence>
<feature type="domain" description="Pyridoxamine kinase/Phosphomethylpyrimidine kinase" evidence="6">
    <location>
        <begin position="73"/>
        <end position="257"/>
    </location>
</feature>
<keyword evidence="5" id="KW-0067">ATP-binding</keyword>
<dbReference type="PANTHER" id="PTHR10534:SF2">
    <property type="entry name" value="PYRIDOXAL KINASE"/>
    <property type="match status" value="1"/>
</dbReference>
<keyword evidence="3" id="KW-0547">Nucleotide-binding</keyword>
<dbReference type="RefSeq" id="WP_034837885.1">
    <property type="nucleotide sequence ID" value="NZ_JOKH01000003.1"/>
</dbReference>